<keyword evidence="3" id="KW-1185">Reference proteome</keyword>
<evidence type="ECO:0000313" key="2">
    <source>
        <dbReference type="EMBL" id="MBA8827142.1"/>
    </source>
</evidence>
<keyword evidence="1" id="KW-0175">Coiled coil</keyword>
<proteinExistence type="predicted"/>
<evidence type="ECO:0000256" key="1">
    <source>
        <dbReference type="SAM" id="Coils"/>
    </source>
</evidence>
<sequence>MPEHMRAVPFELHGYGGLLDRNAGHFEMIRNHAAETAFDTSGFTGVIVTLIPVVEGVAELCGETLRIARERLVNVREKLAETADDHEERERQLGEMIRRIQDELDGMKV</sequence>
<name>A0A839DYV1_9PSEU</name>
<evidence type="ECO:0000313" key="3">
    <source>
        <dbReference type="Proteomes" id="UP000569329"/>
    </source>
</evidence>
<dbReference type="EMBL" id="JACGWZ010000007">
    <property type="protein sequence ID" value="MBA8827142.1"/>
    <property type="molecule type" value="Genomic_DNA"/>
</dbReference>
<protein>
    <submittedName>
        <fullName evidence="2">Uncharacterized protein</fullName>
    </submittedName>
</protein>
<comment type="caution">
    <text evidence="2">The sequence shown here is derived from an EMBL/GenBank/DDBJ whole genome shotgun (WGS) entry which is preliminary data.</text>
</comment>
<gene>
    <name evidence="2" type="ORF">FHX42_004526</name>
</gene>
<dbReference type="AlphaFoldDB" id="A0A839DYV1"/>
<dbReference type="Proteomes" id="UP000569329">
    <property type="component" value="Unassembled WGS sequence"/>
</dbReference>
<feature type="coiled-coil region" evidence="1">
    <location>
        <begin position="65"/>
        <end position="103"/>
    </location>
</feature>
<dbReference type="RefSeq" id="WP_182546326.1">
    <property type="nucleotide sequence ID" value="NZ_JACGWZ010000007.1"/>
</dbReference>
<organism evidence="2 3">
    <name type="scientific">Halosaccharopolyspora lacisalsi</name>
    <dbReference type="NCBI Taxonomy" id="1000566"/>
    <lineage>
        <taxon>Bacteria</taxon>
        <taxon>Bacillati</taxon>
        <taxon>Actinomycetota</taxon>
        <taxon>Actinomycetes</taxon>
        <taxon>Pseudonocardiales</taxon>
        <taxon>Pseudonocardiaceae</taxon>
        <taxon>Halosaccharopolyspora</taxon>
    </lineage>
</organism>
<reference evidence="2 3" key="1">
    <citation type="submission" date="2020-07" db="EMBL/GenBank/DDBJ databases">
        <title>Sequencing the genomes of 1000 actinobacteria strains.</title>
        <authorList>
            <person name="Klenk H.-P."/>
        </authorList>
    </citation>
    <scope>NUCLEOTIDE SEQUENCE [LARGE SCALE GENOMIC DNA]</scope>
    <source>
        <strain evidence="2 3">DSM 45975</strain>
    </source>
</reference>
<accession>A0A839DYV1</accession>